<dbReference type="AlphaFoldDB" id="A0A835PK36"/>
<dbReference type="GO" id="GO:0020037">
    <property type="term" value="F:heme binding"/>
    <property type="evidence" value="ECO:0007669"/>
    <property type="project" value="InterPro"/>
</dbReference>
<evidence type="ECO:0008006" key="8">
    <source>
        <dbReference type="Google" id="ProtNLM"/>
    </source>
</evidence>
<dbReference type="Proteomes" id="UP000636800">
    <property type="component" value="Chromosome 13"/>
</dbReference>
<comment type="similarity">
    <text evidence="1">Belongs to the cytochrome P450 family.</text>
</comment>
<dbReference type="SUPFAM" id="SSF48264">
    <property type="entry name" value="Cytochrome P450"/>
    <property type="match status" value="1"/>
</dbReference>
<dbReference type="GO" id="GO:0016705">
    <property type="term" value="F:oxidoreductase activity, acting on paired donors, with incorporation or reduction of molecular oxygen"/>
    <property type="evidence" value="ECO:0007669"/>
    <property type="project" value="InterPro"/>
</dbReference>
<dbReference type="InterPro" id="IPR036396">
    <property type="entry name" value="Cyt_P450_sf"/>
</dbReference>
<evidence type="ECO:0000256" key="2">
    <source>
        <dbReference type="ARBA" id="ARBA00022617"/>
    </source>
</evidence>
<dbReference type="EMBL" id="JADCNL010000013">
    <property type="protein sequence ID" value="KAG0455391.1"/>
    <property type="molecule type" value="Genomic_DNA"/>
</dbReference>
<dbReference type="OrthoDB" id="8904098at2759"/>
<evidence type="ECO:0000256" key="3">
    <source>
        <dbReference type="ARBA" id="ARBA00022723"/>
    </source>
</evidence>
<dbReference type="PANTHER" id="PTHR47955">
    <property type="entry name" value="CYTOCHROME P450 FAMILY 71 PROTEIN"/>
    <property type="match status" value="1"/>
</dbReference>
<evidence type="ECO:0000256" key="5">
    <source>
        <dbReference type="ARBA" id="ARBA00023004"/>
    </source>
</evidence>
<evidence type="ECO:0000256" key="1">
    <source>
        <dbReference type="ARBA" id="ARBA00010617"/>
    </source>
</evidence>
<dbReference type="GO" id="GO:0004497">
    <property type="term" value="F:monooxygenase activity"/>
    <property type="evidence" value="ECO:0007669"/>
    <property type="project" value="InterPro"/>
</dbReference>
<proteinExistence type="inferred from homology"/>
<name>A0A835PK36_VANPL</name>
<evidence type="ECO:0000256" key="4">
    <source>
        <dbReference type="ARBA" id="ARBA00023002"/>
    </source>
</evidence>
<reference evidence="6 7" key="1">
    <citation type="journal article" date="2020" name="Nat. Food">
        <title>A phased Vanilla planifolia genome enables genetic improvement of flavour and production.</title>
        <authorList>
            <person name="Hasing T."/>
            <person name="Tang H."/>
            <person name="Brym M."/>
            <person name="Khazi F."/>
            <person name="Huang T."/>
            <person name="Chambers A.H."/>
        </authorList>
    </citation>
    <scope>NUCLEOTIDE SEQUENCE [LARGE SCALE GENOMIC DNA]</scope>
    <source>
        <tissue evidence="6">Leaf</tissue>
    </source>
</reference>
<keyword evidence="3" id="KW-0479">Metal-binding</keyword>
<keyword evidence="5" id="KW-0408">Iron</keyword>
<keyword evidence="2" id="KW-0349">Heme</keyword>
<comment type="caution">
    <text evidence="6">The sequence shown here is derived from an EMBL/GenBank/DDBJ whole genome shotgun (WGS) entry which is preliminary data.</text>
</comment>
<dbReference type="GO" id="GO:0005506">
    <property type="term" value="F:iron ion binding"/>
    <property type="evidence" value="ECO:0007669"/>
    <property type="project" value="InterPro"/>
</dbReference>
<gene>
    <name evidence="6" type="ORF">HPP92_024683</name>
</gene>
<dbReference type="PANTHER" id="PTHR47955:SF8">
    <property type="entry name" value="CYTOCHROME P450 71D11-LIKE"/>
    <property type="match status" value="1"/>
</dbReference>
<evidence type="ECO:0000313" key="6">
    <source>
        <dbReference type="EMBL" id="KAG0455391.1"/>
    </source>
</evidence>
<accession>A0A835PK36</accession>
<keyword evidence="4" id="KW-0560">Oxidoreductase</keyword>
<keyword evidence="7" id="KW-1185">Reference proteome</keyword>
<protein>
    <recommendedName>
        <fullName evidence="8">Cytochrome P450</fullName>
    </recommendedName>
</protein>
<evidence type="ECO:0000313" key="7">
    <source>
        <dbReference type="Proteomes" id="UP000636800"/>
    </source>
</evidence>
<dbReference type="Gene3D" id="1.10.630.10">
    <property type="entry name" value="Cytochrome P450"/>
    <property type="match status" value="1"/>
</dbReference>
<organism evidence="6 7">
    <name type="scientific">Vanilla planifolia</name>
    <name type="common">Vanilla</name>
    <dbReference type="NCBI Taxonomy" id="51239"/>
    <lineage>
        <taxon>Eukaryota</taxon>
        <taxon>Viridiplantae</taxon>
        <taxon>Streptophyta</taxon>
        <taxon>Embryophyta</taxon>
        <taxon>Tracheophyta</taxon>
        <taxon>Spermatophyta</taxon>
        <taxon>Magnoliopsida</taxon>
        <taxon>Liliopsida</taxon>
        <taxon>Asparagales</taxon>
        <taxon>Orchidaceae</taxon>
        <taxon>Vanilloideae</taxon>
        <taxon>Vanilleae</taxon>
        <taxon>Vanilla</taxon>
    </lineage>
</organism>
<sequence>MRSGSFGVLVDGCRPSLSAGASWALPRSPIRCLDVSYTPKEGLPEHKEGRVALDSPEEGRSESPWPYIKTIACNCAGLGFPPHGPYWRQLRRICSLEVLSNRRVRSFSSRREEAARELVDHLRSASAVPVNLTRLFLSLTNDHVTRAAF</sequence>